<reference evidence="3 4" key="1">
    <citation type="submission" date="2024-04" db="EMBL/GenBank/DDBJ databases">
        <title>Novel species of the genus Ideonella isolated from streams.</title>
        <authorList>
            <person name="Lu H."/>
        </authorList>
    </citation>
    <scope>NUCLEOTIDE SEQUENCE [LARGE SCALE GENOMIC DNA]</scope>
    <source>
        <strain evidence="3 4">DXS29W</strain>
    </source>
</reference>
<dbReference type="EMBL" id="JBBUTG010000007">
    <property type="protein sequence ID" value="MEK8031939.1"/>
    <property type="molecule type" value="Genomic_DNA"/>
</dbReference>
<accession>A0ABU9BQA5</accession>
<evidence type="ECO:0000313" key="4">
    <source>
        <dbReference type="Proteomes" id="UP001371218"/>
    </source>
</evidence>
<dbReference type="SUPFAM" id="SSF69786">
    <property type="entry name" value="YggU-like"/>
    <property type="match status" value="1"/>
</dbReference>
<name>A0ABU9BQA5_9BURK</name>
<evidence type="ECO:0000313" key="3">
    <source>
        <dbReference type="EMBL" id="MEK8031939.1"/>
    </source>
</evidence>
<organism evidence="3 4">
    <name type="scientific">Ideonella lacteola</name>
    <dbReference type="NCBI Taxonomy" id="2984193"/>
    <lineage>
        <taxon>Bacteria</taxon>
        <taxon>Pseudomonadati</taxon>
        <taxon>Pseudomonadota</taxon>
        <taxon>Betaproteobacteria</taxon>
        <taxon>Burkholderiales</taxon>
        <taxon>Sphaerotilaceae</taxon>
        <taxon>Ideonella</taxon>
    </lineage>
</organism>
<evidence type="ECO:0000256" key="2">
    <source>
        <dbReference type="HAMAP-Rule" id="MF_00634"/>
    </source>
</evidence>
<dbReference type="Proteomes" id="UP001371218">
    <property type="component" value="Unassembled WGS sequence"/>
</dbReference>
<keyword evidence="4" id="KW-1185">Reference proteome</keyword>
<dbReference type="Gene3D" id="3.30.1200.10">
    <property type="entry name" value="YggU-like"/>
    <property type="match status" value="1"/>
</dbReference>
<dbReference type="RefSeq" id="WP_341426338.1">
    <property type="nucleotide sequence ID" value="NZ_JBBUTG010000007.1"/>
</dbReference>
<sequence>MTEDSSPRWPCVRAAGSDACILTVSVQPNARHTELVGLQEGALRLKLAAPPIDGQANVALAAWLAKELGLPKRSVQLRRGAAARHKQLDIDTAASAVCAWLDQRLGAPPSPSR</sequence>
<comment type="caution">
    <text evidence="3">The sequence shown here is derived from an EMBL/GenBank/DDBJ whole genome shotgun (WGS) entry which is preliminary data.</text>
</comment>
<dbReference type="PANTHER" id="PTHR13420">
    <property type="entry name" value="UPF0235 PROTEIN C15ORF40"/>
    <property type="match status" value="1"/>
</dbReference>
<evidence type="ECO:0000256" key="1">
    <source>
        <dbReference type="ARBA" id="ARBA00010364"/>
    </source>
</evidence>
<dbReference type="Pfam" id="PF02594">
    <property type="entry name" value="DUF167"/>
    <property type="match status" value="1"/>
</dbReference>
<comment type="similarity">
    <text evidence="1 2">Belongs to the UPF0235 family.</text>
</comment>
<dbReference type="PANTHER" id="PTHR13420:SF7">
    <property type="entry name" value="UPF0235 PROTEIN C15ORF40"/>
    <property type="match status" value="1"/>
</dbReference>
<dbReference type="InterPro" id="IPR036591">
    <property type="entry name" value="YggU-like_sf"/>
</dbReference>
<dbReference type="SMART" id="SM01152">
    <property type="entry name" value="DUF167"/>
    <property type="match status" value="1"/>
</dbReference>
<dbReference type="InterPro" id="IPR003746">
    <property type="entry name" value="DUF167"/>
</dbReference>
<gene>
    <name evidence="3" type="ORF">AACH06_14010</name>
</gene>
<protein>
    <recommendedName>
        <fullName evidence="2">UPF0235 protein AACH06_14010</fullName>
    </recommendedName>
</protein>
<proteinExistence type="inferred from homology"/>
<dbReference type="NCBIfam" id="TIGR00251">
    <property type="entry name" value="DUF167 family protein"/>
    <property type="match status" value="1"/>
</dbReference>
<dbReference type="HAMAP" id="MF_00634">
    <property type="entry name" value="UPF0235"/>
    <property type="match status" value="1"/>
</dbReference>